<evidence type="ECO:0000256" key="5">
    <source>
        <dbReference type="ARBA" id="ARBA00022840"/>
    </source>
</evidence>
<dbReference type="PROSITE" id="PS00411">
    <property type="entry name" value="KINESIN_MOTOR_1"/>
    <property type="match status" value="1"/>
</dbReference>
<feature type="compositionally biased region" description="Basic and acidic residues" evidence="12">
    <location>
        <begin position="698"/>
        <end position="715"/>
    </location>
</feature>
<dbReference type="GO" id="GO:0007018">
    <property type="term" value="P:microtubule-based movement"/>
    <property type="evidence" value="ECO:0007669"/>
    <property type="project" value="InterPro"/>
</dbReference>
<evidence type="ECO:0000256" key="11">
    <source>
        <dbReference type="SAM" id="Coils"/>
    </source>
</evidence>
<name>A0AAN0JLY3_AMPQE</name>
<dbReference type="GeneID" id="100637729"/>
<dbReference type="GO" id="GO:0003777">
    <property type="term" value="F:microtubule motor activity"/>
    <property type="evidence" value="ECO:0007669"/>
    <property type="project" value="InterPro"/>
</dbReference>
<evidence type="ECO:0000256" key="1">
    <source>
        <dbReference type="ARBA" id="ARBA00004186"/>
    </source>
</evidence>
<feature type="coiled-coil region" evidence="11">
    <location>
        <begin position="719"/>
        <end position="964"/>
    </location>
</feature>
<dbReference type="RefSeq" id="XP_019857820.1">
    <property type="nucleotide sequence ID" value="XM_020002261.1"/>
</dbReference>
<sequence length="1384" mass="157358">MEKEGESITVFIRVRPVSSYDTEPVPATSSCISVTTPTTITINTKPDPKLFTFDHVAEHNTTQEGVFSLIGRPIIDGCMQGYNGTIFAYGQTGSGKTFTMIGPSDEGSDGYIHEYRGVIPRSFEYLFSLINRERQKFGDMAQFLCKCSFIEIYNEQVYDLLDQSNQGLHLRESIKRGVYVDGIVEEIVTTATETYQVLLRGYTNRRVAGTSMNRESSRSHAVFMLSVESKLKEGDDGVCKIRSSKLNLIDLAGSERQRDTLTDGIRLKEAGSINKSLSVLGNVITSLVDISNGKQRHIHYRDSKLTFLLRDSLGGNAKTTLIANVHPLSRCFGETLSTLQFARRTKMIKNKVVVNEDMSGNVTQLQNEIKKLKQLLSTNQNAVGGAVGCGQDNSKEMLLTCIRDKERLEEEKMFLLEKVDKLQELNKRREKSLQSIKMILKLRDSHISKLESKTLPTTDDIIKRQQEEIKELNRCIDHNPMVTKFAAENIELRGEVKRLQSLSVGDGLWAELTQLKTYTRQLEKQLSGRVKEEAGPSVAMETSKLNCEIEKLHKRCQKLQTEVTMAQDQLNLEREENKVKIFSLETSLKTSNKKVKDLQCTIDSLKVSHSIEREQANTTMKTIQAVTTPLLARSKSVTSTPVSIRGVGGVKAVAMGGVKRQFFSPLLPIKRNLAEELIEEEGTGLGKGVEPVEQEEVESAKKGAEPEEEKGAESSGNDIHELLETIQKLQTSNNELIKKLESSEVNVTSLKSDNELLGMKLTEMESFYKQEHQQLEQQINELQTNIQEMTSRNTMLGEEVVDLRVCLGSADKELIEVKKEKEKIETENKQTMEKVSDLEHQLITKSSEADTVIQQLTTIENELETLKDELLYKDDLLTGKDKETLELNQTIKSLQTNLQELEDVVAMETDKSDRLMRERAGSEDELTLVMNERAGLMKELTSLKEEYESKVNLLSDELQSLSSSSSLLQSQCSDQLSIINELTQSVSSLKDSNNTNGALLDNMRLELEEKGRSLSVAMTTNEELVNKVDSLLIDISSNKEKHNKEIQAKDIQCEILVEEVDYLNKLLTELQTKLETAEKESEEKTQSKAAMEEQLLVKETEIQQLKDHQTEKEQLLEQVRSITDDDDIFGFFDTQTERLMGLESDKNQLNLIINELQEIIDNNNEKIREQEVELSYYSELKRDHELLKTQQLSLEYKLETYQTEHINSEGELLKRLESLKEDNETLQERINALTMENDTISIRLEETTLELTSCKGRLSLSEEQLNRLQEQEELTFKEKEELRSSLEILQEEKSKLQQEYQEIVKENASLSGHRNLRQRIQFHADLKEKYHKLLEDHRVLEEKFQSNSAAVAQALLLSKEQPVPSQQRMTRSKLKGKENISKIV</sequence>
<dbReference type="PRINTS" id="PR00380">
    <property type="entry name" value="KINESINHEAVY"/>
</dbReference>
<dbReference type="EnsemblMetazoa" id="XM_020002261.1">
    <property type="protein sequence ID" value="XP_019857820.1"/>
    <property type="gene ID" value="LOC100637729"/>
</dbReference>
<dbReference type="InterPro" id="IPR019821">
    <property type="entry name" value="Kinesin_motor_CS"/>
</dbReference>
<feature type="compositionally biased region" description="Basic and acidic residues" evidence="12">
    <location>
        <begin position="1375"/>
        <end position="1384"/>
    </location>
</feature>
<dbReference type="InterPro" id="IPR027417">
    <property type="entry name" value="P-loop_NTPase"/>
</dbReference>
<feature type="binding site" evidence="10">
    <location>
        <begin position="90"/>
        <end position="97"/>
    </location>
    <ligand>
        <name>ATP</name>
        <dbReference type="ChEBI" id="CHEBI:30616"/>
    </ligand>
</feature>
<dbReference type="GO" id="GO:0008017">
    <property type="term" value="F:microtubule binding"/>
    <property type="evidence" value="ECO:0007669"/>
    <property type="project" value="InterPro"/>
</dbReference>
<proteinExistence type="inferred from homology"/>
<feature type="coiled-coil region" evidence="11">
    <location>
        <begin position="1209"/>
        <end position="1343"/>
    </location>
</feature>
<dbReference type="KEGG" id="aqu:100637729"/>
<dbReference type="PANTHER" id="PTHR37739">
    <property type="entry name" value="KINESIN-LIKE PROTEIN KIN-12D"/>
    <property type="match status" value="1"/>
</dbReference>
<dbReference type="PROSITE" id="PS50067">
    <property type="entry name" value="KINESIN_MOTOR_2"/>
    <property type="match status" value="1"/>
</dbReference>
<evidence type="ECO:0000256" key="10">
    <source>
        <dbReference type="PROSITE-ProRule" id="PRU00283"/>
    </source>
</evidence>
<feature type="domain" description="Kinesin motor" evidence="13">
    <location>
        <begin position="7"/>
        <end position="348"/>
    </location>
</feature>
<dbReference type="SMART" id="SM00129">
    <property type="entry name" value="KISc"/>
    <property type="match status" value="1"/>
</dbReference>
<comment type="similarity">
    <text evidence="9">Belongs to the TRAFAC class myosin-kinesin ATPase superfamily. Kinesin family. KIN-12 subfamily.</text>
</comment>
<evidence type="ECO:0000256" key="2">
    <source>
        <dbReference type="ARBA" id="ARBA00022490"/>
    </source>
</evidence>
<keyword evidence="8" id="KW-0206">Cytoskeleton</keyword>
<evidence type="ECO:0000256" key="4">
    <source>
        <dbReference type="ARBA" id="ARBA00022741"/>
    </source>
</evidence>
<keyword evidence="6 11" id="KW-0175">Coiled coil</keyword>
<feature type="region of interest" description="Disordered" evidence="12">
    <location>
        <begin position="682"/>
        <end position="715"/>
    </location>
</feature>
<evidence type="ECO:0000256" key="7">
    <source>
        <dbReference type="ARBA" id="ARBA00023175"/>
    </source>
</evidence>
<evidence type="ECO:0000256" key="12">
    <source>
        <dbReference type="SAM" id="MobiDB-lite"/>
    </source>
</evidence>
<feature type="region of interest" description="Disordered" evidence="12">
    <location>
        <begin position="1362"/>
        <end position="1384"/>
    </location>
</feature>
<keyword evidence="7 10" id="KW-0505">Motor protein</keyword>
<dbReference type="InterPro" id="IPR001752">
    <property type="entry name" value="Kinesin_motor_dom"/>
</dbReference>
<organism evidence="14 15">
    <name type="scientific">Amphimedon queenslandica</name>
    <name type="common">Sponge</name>
    <dbReference type="NCBI Taxonomy" id="400682"/>
    <lineage>
        <taxon>Eukaryota</taxon>
        <taxon>Metazoa</taxon>
        <taxon>Porifera</taxon>
        <taxon>Demospongiae</taxon>
        <taxon>Heteroscleromorpha</taxon>
        <taxon>Haplosclerida</taxon>
        <taxon>Niphatidae</taxon>
        <taxon>Amphimedon</taxon>
    </lineage>
</organism>
<feature type="coiled-coil region" evidence="11">
    <location>
        <begin position="542"/>
        <end position="576"/>
    </location>
</feature>
<dbReference type="PANTHER" id="PTHR37739:SF8">
    <property type="entry name" value="KINESIN-LIKE PROTEIN KIN-12D"/>
    <property type="match status" value="1"/>
</dbReference>
<evidence type="ECO:0000256" key="6">
    <source>
        <dbReference type="ARBA" id="ARBA00023054"/>
    </source>
</evidence>
<dbReference type="FunFam" id="3.40.850.10:FF:000034">
    <property type="entry name" value="Kinesin family member 15"/>
    <property type="match status" value="1"/>
</dbReference>
<dbReference type="InterPro" id="IPR044986">
    <property type="entry name" value="KIF15/KIN-12"/>
</dbReference>
<reference evidence="14" key="2">
    <citation type="submission" date="2024-06" db="UniProtKB">
        <authorList>
            <consortium name="EnsemblMetazoa"/>
        </authorList>
    </citation>
    <scope>IDENTIFICATION</scope>
</reference>
<dbReference type="GO" id="GO:0005874">
    <property type="term" value="C:microtubule"/>
    <property type="evidence" value="ECO:0007669"/>
    <property type="project" value="UniProtKB-KW"/>
</dbReference>
<dbReference type="Gene3D" id="3.40.850.10">
    <property type="entry name" value="Kinesin motor domain"/>
    <property type="match status" value="1"/>
</dbReference>
<accession>A0AAN0JLY3</accession>
<evidence type="ECO:0000313" key="15">
    <source>
        <dbReference type="Proteomes" id="UP000007879"/>
    </source>
</evidence>
<dbReference type="GO" id="GO:0005813">
    <property type="term" value="C:centrosome"/>
    <property type="evidence" value="ECO:0007669"/>
    <property type="project" value="UniProtKB-ARBA"/>
</dbReference>
<dbReference type="GO" id="GO:0005524">
    <property type="term" value="F:ATP binding"/>
    <property type="evidence" value="ECO:0007669"/>
    <property type="project" value="UniProtKB-UniRule"/>
</dbReference>
<keyword evidence="15" id="KW-1185">Reference proteome</keyword>
<keyword evidence="3" id="KW-0493">Microtubule</keyword>
<feature type="coiled-coil region" evidence="11">
    <location>
        <begin position="355"/>
        <end position="425"/>
    </location>
</feature>
<evidence type="ECO:0000313" key="14">
    <source>
        <dbReference type="EnsemblMetazoa" id="XP_019857820.1"/>
    </source>
</evidence>
<evidence type="ECO:0000256" key="3">
    <source>
        <dbReference type="ARBA" id="ARBA00022701"/>
    </source>
</evidence>
<feature type="coiled-coil region" evidence="11">
    <location>
        <begin position="1060"/>
        <end position="1173"/>
    </location>
</feature>
<keyword evidence="5 10" id="KW-0067">ATP-binding</keyword>
<evidence type="ECO:0000256" key="8">
    <source>
        <dbReference type="ARBA" id="ARBA00023212"/>
    </source>
</evidence>
<comment type="subcellular location">
    <subcellularLocation>
        <location evidence="1">Cytoplasm</location>
        <location evidence="1">Cytoskeleton</location>
        <location evidence="1">Spindle</location>
    </subcellularLocation>
</comment>
<keyword evidence="4 10" id="KW-0547">Nucleotide-binding</keyword>
<keyword evidence="2" id="KW-0963">Cytoplasm</keyword>
<dbReference type="GO" id="GO:0005829">
    <property type="term" value="C:cytosol"/>
    <property type="evidence" value="ECO:0007669"/>
    <property type="project" value="UniProtKB-ARBA"/>
</dbReference>
<protein>
    <recommendedName>
        <fullName evidence="13">Kinesin motor domain-containing protein</fullName>
    </recommendedName>
</protein>
<evidence type="ECO:0000259" key="13">
    <source>
        <dbReference type="PROSITE" id="PS50067"/>
    </source>
</evidence>
<dbReference type="SUPFAM" id="SSF52540">
    <property type="entry name" value="P-loop containing nucleoside triphosphate hydrolases"/>
    <property type="match status" value="1"/>
</dbReference>
<reference evidence="15" key="1">
    <citation type="journal article" date="2010" name="Nature">
        <title>The Amphimedon queenslandica genome and the evolution of animal complexity.</title>
        <authorList>
            <person name="Srivastava M."/>
            <person name="Simakov O."/>
            <person name="Chapman J."/>
            <person name="Fahey B."/>
            <person name="Gauthier M.E."/>
            <person name="Mitros T."/>
            <person name="Richards G.S."/>
            <person name="Conaco C."/>
            <person name="Dacre M."/>
            <person name="Hellsten U."/>
            <person name="Larroux C."/>
            <person name="Putnam N.H."/>
            <person name="Stanke M."/>
            <person name="Adamska M."/>
            <person name="Darling A."/>
            <person name="Degnan S.M."/>
            <person name="Oakley T.H."/>
            <person name="Plachetzki D.C."/>
            <person name="Zhai Y."/>
            <person name="Adamski M."/>
            <person name="Calcino A."/>
            <person name="Cummins S.F."/>
            <person name="Goodstein D.M."/>
            <person name="Harris C."/>
            <person name="Jackson D.J."/>
            <person name="Leys S.P."/>
            <person name="Shu S."/>
            <person name="Woodcroft B.J."/>
            <person name="Vervoort M."/>
            <person name="Kosik K.S."/>
            <person name="Manning G."/>
            <person name="Degnan B.M."/>
            <person name="Rokhsar D.S."/>
        </authorList>
    </citation>
    <scope>NUCLEOTIDE SEQUENCE [LARGE SCALE GENOMIC DNA]</scope>
</reference>
<dbReference type="GO" id="GO:0000278">
    <property type="term" value="P:mitotic cell cycle"/>
    <property type="evidence" value="ECO:0007669"/>
    <property type="project" value="UniProtKB-ARBA"/>
</dbReference>
<evidence type="ECO:0000256" key="9">
    <source>
        <dbReference type="ARBA" id="ARBA00034488"/>
    </source>
</evidence>
<dbReference type="InterPro" id="IPR036961">
    <property type="entry name" value="Kinesin_motor_dom_sf"/>
</dbReference>
<dbReference type="GO" id="GO:0005819">
    <property type="term" value="C:spindle"/>
    <property type="evidence" value="ECO:0007669"/>
    <property type="project" value="UniProtKB-SubCell"/>
</dbReference>
<dbReference type="Pfam" id="PF00225">
    <property type="entry name" value="Kinesin"/>
    <property type="match status" value="1"/>
</dbReference>
<dbReference type="Proteomes" id="UP000007879">
    <property type="component" value="Unassembled WGS sequence"/>
</dbReference>